<keyword evidence="2" id="KW-1185">Reference proteome</keyword>
<gene>
    <name evidence="1" type="ORF">SAMN05660337_2408</name>
</gene>
<dbReference type="STRING" id="246191.SAMN05660337_2408"/>
<dbReference type="Gene3D" id="3.40.1260.10">
    <property type="entry name" value="DsrEFH-like"/>
    <property type="match status" value="1"/>
</dbReference>
<reference evidence="2" key="1">
    <citation type="submission" date="2016-10" db="EMBL/GenBank/DDBJ databases">
        <authorList>
            <person name="Varghese N."/>
            <person name="Submissions S."/>
        </authorList>
    </citation>
    <scope>NUCLEOTIDE SEQUENCE [LARGE SCALE GENOMIC DNA]</scope>
    <source>
        <strain evidence="2">DSM 16995</strain>
    </source>
</reference>
<sequence length="116" mass="13337">MSYKVVFHIDWDDDQILKMALVNIENLLKDPSAISSKIHLVANGESVRFFRKEFCGENYPKIKELHSNGVRFCICNNSLNKLKYKPENMLDICEIVPTGVIEICRLQDAGFAYIKP</sequence>
<dbReference type="InterPro" id="IPR003787">
    <property type="entry name" value="Sulphur_relay_DsrE/F-like"/>
</dbReference>
<dbReference type="InterPro" id="IPR027396">
    <property type="entry name" value="DsrEFH-like"/>
</dbReference>
<dbReference type="Proteomes" id="UP000199053">
    <property type="component" value="Unassembled WGS sequence"/>
</dbReference>
<accession>A0A1G9I1I5</accession>
<dbReference type="AlphaFoldDB" id="A0A1G9I1I5"/>
<dbReference type="Pfam" id="PF02635">
    <property type="entry name" value="DsrE"/>
    <property type="match status" value="1"/>
</dbReference>
<dbReference type="OrthoDB" id="5432020at2"/>
<organism evidence="1 2">
    <name type="scientific">Maridesulfovibrio ferrireducens</name>
    <dbReference type="NCBI Taxonomy" id="246191"/>
    <lineage>
        <taxon>Bacteria</taxon>
        <taxon>Pseudomonadati</taxon>
        <taxon>Thermodesulfobacteriota</taxon>
        <taxon>Desulfovibrionia</taxon>
        <taxon>Desulfovibrionales</taxon>
        <taxon>Desulfovibrionaceae</taxon>
        <taxon>Maridesulfovibrio</taxon>
    </lineage>
</organism>
<name>A0A1G9I1I5_9BACT</name>
<protein>
    <submittedName>
        <fullName evidence="1">Uncharacterized protein</fullName>
    </submittedName>
</protein>
<dbReference type="RefSeq" id="WP_092161390.1">
    <property type="nucleotide sequence ID" value="NZ_FNGA01000003.1"/>
</dbReference>
<dbReference type="PANTHER" id="PTHR37691">
    <property type="entry name" value="BLR3518 PROTEIN"/>
    <property type="match status" value="1"/>
</dbReference>
<proteinExistence type="predicted"/>
<evidence type="ECO:0000313" key="2">
    <source>
        <dbReference type="Proteomes" id="UP000199053"/>
    </source>
</evidence>
<dbReference type="EMBL" id="FNGA01000003">
    <property type="protein sequence ID" value="SDL19069.1"/>
    <property type="molecule type" value="Genomic_DNA"/>
</dbReference>
<evidence type="ECO:0000313" key="1">
    <source>
        <dbReference type="EMBL" id="SDL19069.1"/>
    </source>
</evidence>
<dbReference type="PANTHER" id="PTHR37691:SF1">
    <property type="entry name" value="BLR3518 PROTEIN"/>
    <property type="match status" value="1"/>
</dbReference>
<dbReference type="SUPFAM" id="SSF75169">
    <property type="entry name" value="DsrEFH-like"/>
    <property type="match status" value="1"/>
</dbReference>